<keyword evidence="4" id="KW-1185">Reference proteome</keyword>
<gene>
    <name evidence="3" type="ORF">E2R66_07340</name>
</gene>
<dbReference type="Pfam" id="PF01075">
    <property type="entry name" value="Glyco_transf_9"/>
    <property type="match status" value="1"/>
</dbReference>
<dbReference type="EMBL" id="SOZE01000005">
    <property type="protein sequence ID" value="TFF38812.1"/>
    <property type="molecule type" value="Genomic_DNA"/>
</dbReference>
<comment type="caution">
    <text evidence="3">The sequence shown here is derived from an EMBL/GenBank/DDBJ whole genome shotgun (WGS) entry which is preliminary data.</text>
</comment>
<evidence type="ECO:0000256" key="1">
    <source>
        <dbReference type="ARBA" id="ARBA00022676"/>
    </source>
</evidence>
<dbReference type="RefSeq" id="WP_133228251.1">
    <property type="nucleotide sequence ID" value="NZ_SOZE01000005.1"/>
</dbReference>
<reference evidence="3 4" key="1">
    <citation type="journal article" date="2017" name="Int. J. Syst. Evol. Microbiol.">
        <title>Mucilaginibacterpsychrotolerans sp. nov., isolated from peatlands.</title>
        <authorList>
            <person name="Deng Y."/>
            <person name="Shen L."/>
            <person name="Xu B."/>
            <person name="Liu Y."/>
            <person name="Gu Z."/>
            <person name="Liu H."/>
            <person name="Zhou Y."/>
        </authorList>
    </citation>
    <scope>NUCLEOTIDE SEQUENCE [LARGE SCALE GENOMIC DNA]</scope>
    <source>
        <strain evidence="3 4">NH7-4</strain>
    </source>
</reference>
<dbReference type="OrthoDB" id="9797795at2"/>
<organism evidence="3 4">
    <name type="scientific">Mucilaginibacter psychrotolerans</name>
    <dbReference type="NCBI Taxonomy" id="1524096"/>
    <lineage>
        <taxon>Bacteria</taxon>
        <taxon>Pseudomonadati</taxon>
        <taxon>Bacteroidota</taxon>
        <taxon>Sphingobacteriia</taxon>
        <taxon>Sphingobacteriales</taxon>
        <taxon>Sphingobacteriaceae</taxon>
        <taxon>Mucilaginibacter</taxon>
    </lineage>
</organism>
<dbReference type="GO" id="GO:0009244">
    <property type="term" value="P:lipopolysaccharide core region biosynthetic process"/>
    <property type="evidence" value="ECO:0007669"/>
    <property type="project" value="TreeGrafter"/>
</dbReference>
<dbReference type="InterPro" id="IPR002201">
    <property type="entry name" value="Glyco_trans_9"/>
</dbReference>
<evidence type="ECO:0000313" key="3">
    <source>
        <dbReference type="EMBL" id="TFF38812.1"/>
    </source>
</evidence>
<dbReference type="AlphaFoldDB" id="A0A4Y8SIV2"/>
<dbReference type="SUPFAM" id="SSF53756">
    <property type="entry name" value="UDP-Glycosyltransferase/glycogen phosphorylase"/>
    <property type="match status" value="1"/>
</dbReference>
<keyword evidence="2 3" id="KW-0808">Transferase</keyword>
<dbReference type="InterPro" id="IPR051199">
    <property type="entry name" value="LPS_LOS_Heptosyltrfase"/>
</dbReference>
<dbReference type="Gene3D" id="3.40.50.2000">
    <property type="entry name" value="Glycogen Phosphorylase B"/>
    <property type="match status" value="2"/>
</dbReference>
<sequence>MGNPAKRILIYRLGSLGDTVIALPAFHKIREAYPDADITLLTNTPVAAKAAPLESILGRGYFFDRVLAYPVGTRNVKVLFELLKQIRALQIDTVVYLAGVRALNTLFKTKLTVFRDRCFFKAARIKNTVGFPRVLPDFLLSVDELTGDLEWEAKRLTRRIGALGPVPLDDNKYWDLRFTEQELATAHKKLSILEAGQPIIAASTGTKNQVNDWEEANWQSMLKQLGMLLPGWQLVMLGGPDEAARADGCIAAWGGNAINLCGQTTPRVSGAVMKQAEVFIGHDSGPMHMAAAVGTPCAAVFSARHHPRQWYPRGNGNKIIYHKTDCAGCCLDVCVIQHKKCILSITPDEVIGAVIDILKAKGHNKTNISFK</sequence>
<protein>
    <submittedName>
        <fullName evidence="3">Glycosyltransferase family 9 protein</fullName>
    </submittedName>
</protein>
<name>A0A4Y8SIV2_9SPHI</name>
<dbReference type="GO" id="GO:0008713">
    <property type="term" value="F:ADP-heptose-lipopolysaccharide heptosyltransferase activity"/>
    <property type="evidence" value="ECO:0007669"/>
    <property type="project" value="TreeGrafter"/>
</dbReference>
<proteinExistence type="predicted"/>
<evidence type="ECO:0000313" key="4">
    <source>
        <dbReference type="Proteomes" id="UP000297540"/>
    </source>
</evidence>
<dbReference type="Proteomes" id="UP000297540">
    <property type="component" value="Unassembled WGS sequence"/>
</dbReference>
<accession>A0A4Y8SIV2</accession>
<evidence type="ECO:0000256" key="2">
    <source>
        <dbReference type="ARBA" id="ARBA00022679"/>
    </source>
</evidence>
<dbReference type="GO" id="GO:0005829">
    <property type="term" value="C:cytosol"/>
    <property type="evidence" value="ECO:0007669"/>
    <property type="project" value="TreeGrafter"/>
</dbReference>
<dbReference type="PANTHER" id="PTHR30160">
    <property type="entry name" value="TETRAACYLDISACCHARIDE 4'-KINASE-RELATED"/>
    <property type="match status" value="1"/>
</dbReference>
<keyword evidence="1" id="KW-0328">Glycosyltransferase</keyword>
<dbReference type="CDD" id="cd03789">
    <property type="entry name" value="GT9_LPS_heptosyltransferase"/>
    <property type="match status" value="1"/>
</dbReference>